<keyword evidence="1" id="KW-0732">Signal</keyword>
<proteinExistence type="predicted"/>
<evidence type="ECO:0000313" key="3">
    <source>
        <dbReference type="Proteomes" id="UP001476807"/>
    </source>
</evidence>
<accession>A0ABV1RUR9</accession>
<protein>
    <recommendedName>
        <fullName evidence="4">Capsule assembly Wzi family protein</fullName>
    </recommendedName>
</protein>
<feature type="signal peptide" evidence="1">
    <location>
        <begin position="1"/>
        <end position="21"/>
    </location>
</feature>
<reference evidence="2 3" key="1">
    <citation type="submission" date="2024-06" db="EMBL/GenBank/DDBJ databases">
        <title>Pontibacter populi HYL7-15.</title>
        <authorList>
            <person name="Kim M.K."/>
        </authorList>
    </citation>
    <scope>NUCLEOTIDE SEQUENCE [LARGE SCALE GENOMIC DNA]</scope>
    <source>
        <strain evidence="2 3">HYL7-15</strain>
    </source>
</reference>
<comment type="caution">
    <text evidence="2">The sequence shown here is derived from an EMBL/GenBank/DDBJ whole genome shotgun (WGS) entry which is preliminary data.</text>
</comment>
<keyword evidence="3" id="KW-1185">Reference proteome</keyword>
<gene>
    <name evidence="2" type="ORF">ABS362_11275</name>
</gene>
<evidence type="ECO:0000313" key="2">
    <source>
        <dbReference type="EMBL" id="MER2998129.1"/>
    </source>
</evidence>
<sequence length="557" mass="65100">MKHIACLLLLLGLASGTTLQAQDTYVPYDPDTYRLIDRYQILYGNEVPELHTAVRPIGRKDVAALAEISARNAQTSVDQFNTEYLLNDNWNYTDQEDNESYRPVLKHFYRNKTDLYHFENEDFTLRVNPVLHVEFGNDNQSDGIRYINTRGIQVEGSIDQRLSFYTFIGENQARFPEYVVDRIERDNVVPHEGWWKPFKTTGYDFLTARGYLNYSLTKHVEIQLGHDRHFIGDGYRSLFYSDYAPPAFFLKLNTRVWKLHYMNLFQELTPQYKRSQVDELFDKKYMALHRLGINLTPNFNLGIFESVVFARDHGKFELQYLNPIILYRTVEQMIGSEDNATVGIDFKWNILNRAQLYGQVYLDELRINEVRSGNGWWGNRQAGQIGAKYINAFGLPNMDLQGEVNVIRPYTYQHQDQYRNYQHYNQPLAHPAGANLYEFIGIVRYQPIPRLNVTAKAIYTKFGQDEVTATDTINWGNNINYPYTKRALGYGNKIAQGNTTNQLHLDLTASFQLRHNVFVDLKQILRRTDAELNTMDLNTSFTSVAFRWNIPQRLHEF</sequence>
<organism evidence="2 3">
    <name type="scientific">Pontibacter populi</name>
    <dbReference type="NCBI Taxonomy" id="890055"/>
    <lineage>
        <taxon>Bacteria</taxon>
        <taxon>Pseudomonadati</taxon>
        <taxon>Bacteroidota</taxon>
        <taxon>Cytophagia</taxon>
        <taxon>Cytophagales</taxon>
        <taxon>Hymenobacteraceae</taxon>
        <taxon>Pontibacter</taxon>
    </lineage>
</organism>
<dbReference type="Gene3D" id="2.40.160.130">
    <property type="entry name" value="Capsule assembly protein Wzi"/>
    <property type="match status" value="1"/>
</dbReference>
<evidence type="ECO:0008006" key="4">
    <source>
        <dbReference type="Google" id="ProtNLM"/>
    </source>
</evidence>
<dbReference type="EMBL" id="JBEOKT010000008">
    <property type="protein sequence ID" value="MER2998129.1"/>
    <property type="molecule type" value="Genomic_DNA"/>
</dbReference>
<dbReference type="Proteomes" id="UP001476807">
    <property type="component" value="Unassembled WGS sequence"/>
</dbReference>
<dbReference type="InterPro" id="IPR038636">
    <property type="entry name" value="Wzi_sf"/>
</dbReference>
<feature type="chain" id="PRO_5046003491" description="Capsule assembly Wzi family protein" evidence="1">
    <location>
        <begin position="22"/>
        <end position="557"/>
    </location>
</feature>
<evidence type="ECO:0000256" key="1">
    <source>
        <dbReference type="SAM" id="SignalP"/>
    </source>
</evidence>
<dbReference type="RefSeq" id="WP_350412584.1">
    <property type="nucleotide sequence ID" value="NZ_JBEOKT010000008.1"/>
</dbReference>
<name>A0ABV1RUR9_9BACT</name>